<dbReference type="InterPro" id="IPR022735">
    <property type="entry name" value="bMERB_dom"/>
</dbReference>
<dbReference type="Pfam" id="PF12130">
    <property type="entry name" value="bMERB_dom"/>
    <property type="match status" value="1"/>
</dbReference>
<sequence length="231" mass="24787">PDVGSTSWASQEAKKGSAASSGAVGAGAGSRLKLEAPLAKGPGASPQGSPEDQPAGWRARLKPVEKSPVDRAPEAKEPQVLREPRAGDAAGKASGSSKAGIRITLTSVRVDRTPGAAGPGASLPGTASRGPHPPLQAAPRRLMAKPEGLKSPQDRRREQDLLDQYVHTVNSRSDIIDFLDEDRLREQEEDEVLQSMIQKLDLQRSGEEQRKKPRFRLSSIWSPKSRSRTPE</sequence>
<feature type="compositionally biased region" description="Basic and acidic residues" evidence="1">
    <location>
        <begin position="62"/>
        <end position="86"/>
    </location>
</feature>
<dbReference type="PROSITE" id="PS51848">
    <property type="entry name" value="BMERB"/>
    <property type="match status" value="1"/>
</dbReference>
<feature type="domain" description="BMERB" evidence="2">
    <location>
        <begin position="140"/>
        <end position="195"/>
    </location>
</feature>
<gene>
    <name evidence="4" type="primary">LOC104989229</name>
</gene>
<proteinExistence type="predicted"/>
<reference evidence="4" key="1">
    <citation type="submission" date="2025-08" db="UniProtKB">
        <authorList>
            <consortium name="RefSeq"/>
        </authorList>
    </citation>
    <scope>IDENTIFICATION</scope>
    <source>
        <tissue evidence="4">Blood</tissue>
    </source>
</reference>
<evidence type="ECO:0000259" key="2">
    <source>
        <dbReference type="PROSITE" id="PS51848"/>
    </source>
</evidence>
<accession>A0A6P3HAH8</accession>
<dbReference type="GeneID" id="104989229"/>
<feature type="compositionally biased region" description="Low complexity" evidence="1">
    <location>
        <begin position="87"/>
        <end position="100"/>
    </location>
</feature>
<dbReference type="KEGG" id="bbis:104989229"/>
<dbReference type="SMART" id="SM01203">
    <property type="entry name" value="DUF3585"/>
    <property type="match status" value="1"/>
</dbReference>
<evidence type="ECO:0000313" key="4">
    <source>
        <dbReference type="RefSeq" id="XP_010839156.1"/>
    </source>
</evidence>
<feature type="non-terminal residue" evidence="4">
    <location>
        <position position="1"/>
    </location>
</feature>
<dbReference type="RefSeq" id="XP_010839156.1">
    <property type="nucleotide sequence ID" value="XM_010840854.1"/>
</dbReference>
<evidence type="ECO:0000256" key="1">
    <source>
        <dbReference type="SAM" id="MobiDB-lite"/>
    </source>
</evidence>
<keyword evidence="3" id="KW-1185">Reference proteome</keyword>
<feature type="region of interest" description="Disordered" evidence="1">
    <location>
        <begin position="203"/>
        <end position="231"/>
    </location>
</feature>
<name>A0A6P3HAH8_BISBB</name>
<dbReference type="AlphaFoldDB" id="A0A6P3HAH8"/>
<feature type="region of interest" description="Disordered" evidence="1">
    <location>
        <begin position="1"/>
        <end position="157"/>
    </location>
</feature>
<dbReference type="Proteomes" id="UP000515208">
    <property type="component" value="Unplaced"/>
</dbReference>
<feature type="compositionally biased region" description="Low complexity" evidence="1">
    <location>
        <begin position="113"/>
        <end position="128"/>
    </location>
</feature>
<organism evidence="3 4">
    <name type="scientific">Bison bison bison</name>
    <name type="common">North American plains bison</name>
    <dbReference type="NCBI Taxonomy" id="43346"/>
    <lineage>
        <taxon>Eukaryota</taxon>
        <taxon>Metazoa</taxon>
        <taxon>Chordata</taxon>
        <taxon>Craniata</taxon>
        <taxon>Vertebrata</taxon>
        <taxon>Euteleostomi</taxon>
        <taxon>Mammalia</taxon>
        <taxon>Eutheria</taxon>
        <taxon>Laurasiatheria</taxon>
        <taxon>Artiodactyla</taxon>
        <taxon>Ruminantia</taxon>
        <taxon>Pecora</taxon>
        <taxon>Bovidae</taxon>
        <taxon>Bovinae</taxon>
        <taxon>Bison</taxon>
    </lineage>
</organism>
<evidence type="ECO:0000313" key="3">
    <source>
        <dbReference type="Proteomes" id="UP000515208"/>
    </source>
</evidence>
<protein>
    <submittedName>
        <fullName evidence="4">MICAL-like protein 2</fullName>
    </submittedName>
</protein>